<evidence type="ECO:0000256" key="13">
    <source>
        <dbReference type="RuleBase" id="RU004249"/>
    </source>
</evidence>
<proteinExistence type="inferred from homology"/>
<dbReference type="PIRSF" id="PIRSF000726">
    <property type="entry name" value="Asp_kin"/>
    <property type="match status" value="1"/>
</dbReference>
<name>A0ABP8V8M0_9GAMM</name>
<dbReference type="Proteomes" id="UP001500604">
    <property type="component" value="Unassembled WGS sequence"/>
</dbReference>
<dbReference type="NCBIfam" id="TIGR00656">
    <property type="entry name" value="asp_kin_monofn"/>
    <property type="match status" value="1"/>
</dbReference>
<dbReference type="RefSeq" id="WP_345198878.1">
    <property type="nucleotide sequence ID" value="NZ_BAABFL010000474.1"/>
</dbReference>
<dbReference type="SUPFAM" id="SSF53633">
    <property type="entry name" value="Carbamate kinase-like"/>
    <property type="match status" value="1"/>
</dbReference>
<dbReference type="PANTHER" id="PTHR21499:SF3">
    <property type="entry name" value="ASPARTOKINASE"/>
    <property type="match status" value="1"/>
</dbReference>
<comment type="catalytic activity">
    <reaction evidence="11 12">
        <text>L-aspartate + ATP = 4-phospho-L-aspartate + ADP</text>
        <dbReference type="Rhea" id="RHEA:23776"/>
        <dbReference type="ChEBI" id="CHEBI:29991"/>
        <dbReference type="ChEBI" id="CHEBI:30616"/>
        <dbReference type="ChEBI" id="CHEBI:57535"/>
        <dbReference type="ChEBI" id="CHEBI:456216"/>
        <dbReference type="EC" id="2.7.2.4"/>
    </reaction>
</comment>
<evidence type="ECO:0000259" key="14">
    <source>
        <dbReference type="PROSITE" id="PS51671"/>
    </source>
</evidence>
<comment type="caution">
    <text evidence="15">The sequence shown here is derived from an EMBL/GenBank/DDBJ whole genome shotgun (WGS) entry which is preliminary data.</text>
</comment>
<comment type="pathway">
    <text evidence="2 13">Amino-acid biosynthesis; L-methionine biosynthesis via de novo pathway; L-homoserine from L-aspartate: step 1/3.</text>
</comment>
<evidence type="ECO:0000256" key="10">
    <source>
        <dbReference type="ARBA" id="ARBA00023154"/>
    </source>
</evidence>
<dbReference type="GO" id="GO:0016301">
    <property type="term" value="F:kinase activity"/>
    <property type="evidence" value="ECO:0007669"/>
    <property type="project" value="UniProtKB-KW"/>
</dbReference>
<dbReference type="NCBIfam" id="TIGR00657">
    <property type="entry name" value="asp_kinases"/>
    <property type="match status" value="1"/>
</dbReference>
<keyword evidence="6 12" id="KW-0808">Transferase</keyword>
<evidence type="ECO:0000256" key="5">
    <source>
        <dbReference type="ARBA" id="ARBA00022605"/>
    </source>
</evidence>
<evidence type="ECO:0000256" key="7">
    <source>
        <dbReference type="ARBA" id="ARBA00022741"/>
    </source>
</evidence>
<evidence type="ECO:0000256" key="9">
    <source>
        <dbReference type="ARBA" id="ARBA00022840"/>
    </source>
</evidence>
<dbReference type="CDD" id="cd04913">
    <property type="entry name" value="ACT_AKii-LysC-BS-like_1"/>
    <property type="match status" value="1"/>
</dbReference>
<dbReference type="Gene3D" id="3.30.2130.10">
    <property type="entry name" value="VC0802-like"/>
    <property type="match status" value="1"/>
</dbReference>
<evidence type="ECO:0000256" key="12">
    <source>
        <dbReference type="RuleBase" id="RU003448"/>
    </source>
</evidence>
<reference evidence="16" key="1">
    <citation type="journal article" date="2019" name="Int. J. Syst. Evol. Microbiol.">
        <title>The Global Catalogue of Microorganisms (GCM) 10K type strain sequencing project: providing services to taxonomists for standard genome sequencing and annotation.</title>
        <authorList>
            <consortium name="The Broad Institute Genomics Platform"/>
            <consortium name="The Broad Institute Genome Sequencing Center for Infectious Disease"/>
            <person name="Wu L."/>
            <person name="Ma J."/>
        </authorList>
    </citation>
    <scope>NUCLEOTIDE SEQUENCE [LARGE SCALE GENOMIC DNA]</scope>
    <source>
        <strain evidence="16">JCM 17805</strain>
    </source>
</reference>
<sequence length="410" mass="44261">MALLVQKFGGTSVGTVERIEAIAEKVQRFREQGHDIVVVVSAMSGETNRLVDLAYQMHDTPTPRELDVILSTGEQVTIALLSMALNRRNCPATSYTGWQVPIKTDSQHNKARIESIDTDGVRADLDAGRVVVVAGFQGVDSAGNITTLGRGGSDTTAVALAAALEADECQIYTDVDGVYTTDPRVVEGARRLDKITFEEMLEMASLGSKVLQIRAVEFAGKYNVTLRVLHSFEDGPGTLITLEEQDEMEQPVVSGIAFNRDEAKLTIKGVPDIPGVASRILGPISKANVEVDMIVQNVADDKSTDFTFTVHRNDFQKALAVVGNTSDELGAREFDGDNRIAKVSIVGVGMRSHAGVATRMFEALAAEGINIQIISTSEIKVSVVIAEKYLELAVRALHSAFELDQEPTAE</sequence>
<evidence type="ECO:0000313" key="16">
    <source>
        <dbReference type="Proteomes" id="UP001500604"/>
    </source>
</evidence>
<dbReference type="NCBIfam" id="NF005154">
    <property type="entry name" value="PRK06635.1-2"/>
    <property type="match status" value="1"/>
</dbReference>
<dbReference type="InterPro" id="IPR041740">
    <property type="entry name" value="AKii-LysC-BS"/>
</dbReference>
<dbReference type="InterPro" id="IPR005260">
    <property type="entry name" value="Asp_kin_monofn"/>
</dbReference>
<evidence type="ECO:0000256" key="2">
    <source>
        <dbReference type="ARBA" id="ARBA00004986"/>
    </source>
</evidence>
<gene>
    <name evidence="15" type="ORF">GCM10023116_46190</name>
</gene>
<accession>A0ABP8V8M0</accession>
<keyword evidence="5 13" id="KW-0028">Amino-acid biosynthesis</keyword>
<evidence type="ECO:0000256" key="8">
    <source>
        <dbReference type="ARBA" id="ARBA00022777"/>
    </source>
</evidence>
<keyword evidence="7" id="KW-0547">Nucleotide-binding</keyword>
<dbReference type="Pfam" id="PF00696">
    <property type="entry name" value="AA_kinase"/>
    <property type="match status" value="1"/>
</dbReference>
<evidence type="ECO:0000256" key="11">
    <source>
        <dbReference type="ARBA" id="ARBA00047872"/>
    </source>
</evidence>
<dbReference type="InterPro" id="IPR002912">
    <property type="entry name" value="ACT_dom"/>
</dbReference>
<dbReference type="InterPro" id="IPR001048">
    <property type="entry name" value="Asp/Glu/Uridylate_kinase"/>
</dbReference>
<comment type="similarity">
    <text evidence="4 12">Belongs to the aspartokinase family.</text>
</comment>
<dbReference type="InterPro" id="IPR001341">
    <property type="entry name" value="Asp_kinase"/>
</dbReference>
<comment type="pathway">
    <text evidence="1 13">Amino-acid biosynthesis; L-lysine biosynthesis via DAP pathway; (S)-tetrahydrodipicolinate from L-aspartate: step 1/4.</text>
</comment>
<dbReference type="PANTHER" id="PTHR21499">
    <property type="entry name" value="ASPARTATE KINASE"/>
    <property type="match status" value="1"/>
</dbReference>
<dbReference type="Gene3D" id="3.40.1160.10">
    <property type="entry name" value="Acetylglutamate kinase-like"/>
    <property type="match status" value="1"/>
</dbReference>
<dbReference type="Pfam" id="PF01842">
    <property type="entry name" value="ACT"/>
    <property type="match status" value="1"/>
</dbReference>
<keyword evidence="9" id="KW-0067">ATP-binding</keyword>
<evidence type="ECO:0000256" key="1">
    <source>
        <dbReference type="ARBA" id="ARBA00004766"/>
    </source>
</evidence>
<keyword evidence="8 12" id="KW-0418">Kinase</keyword>
<evidence type="ECO:0000313" key="15">
    <source>
        <dbReference type="EMBL" id="GAA4652335.1"/>
    </source>
</evidence>
<feature type="domain" description="ACT" evidence="14">
    <location>
        <begin position="265"/>
        <end position="343"/>
    </location>
</feature>
<dbReference type="EC" id="2.7.2.4" evidence="12"/>
<dbReference type="SUPFAM" id="SSF55021">
    <property type="entry name" value="ACT-like"/>
    <property type="match status" value="2"/>
</dbReference>
<comment type="pathway">
    <text evidence="3 13">Amino-acid biosynthesis; L-threonine biosynthesis; L-threonine from L-aspartate: step 1/5.</text>
</comment>
<dbReference type="Pfam" id="PF22468">
    <property type="entry name" value="ACT_9"/>
    <property type="match status" value="1"/>
</dbReference>
<evidence type="ECO:0000256" key="4">
    <source>
        <dbReference type="ARBA" id="ARBA00010122"/>
    </source>
</evidence>
<dbReference type="PROSITE" id="PS00324">
    <property type="entry name" value="ASPARTOKINASE"/>
    <property type="match status" value="1"/>
</dbReference>
<dbReference type="CDD" id="cd04923">
    <property type="entry name" value="ACT_AK-LysC-DapG-like_2"/>
    <property type="match status" value="1"/>
</dbReference>
<protein>
    <recommendedName>
        <fullName evidence="12">Aspartokinase</fullName>
        <ecNumber evidence="12">2.7.2.4</ecNumber>
    </recommendedName>
</protein>
<dbReference type="CDD" id="cd04261">
    <property type="entry name" value="AAK_AKii-LysC-BS"/>
    <property type="match status" value="1"/>
</dbReference>
<keyword evidence="16" id="KW-1185">Reference proteome</keyword>
<dbReference type="EMBL" id="BAABFL010000474">
    <property type="protein sequence ID" value="GAA4652335.1"/>
    <property type="molecule type" value="Genomic_DNA"/>
</dbReference>
<feature type="domain" description="ACT" evidence="14">
    <location>
        <begin position="345"/>
        <end position="410"/>
    </location>
</feature>
<dbReference type="InterPro" id="IPR018042">
    <property type="entry name" value="Aspartate_kinase_CS"/>
</dbReference>
<keyword evidence="10" id="KW-0457">Lysine biosynthesis</keyword>
<dbReference type="NCBIfam" id="NF005155">
    <property type="entry name" value="PRK06635.1-4"/>
    <property type="match status" value="1"/>
</dbReference>
<dbReference type="InterPro" id="IPR054352">
    <property type="entry name" value="ACT_Aspartokinase"/>
</dbReference>
<evidence type="ECO:0000256" key="3">
    <source>
        <dbReference type="ARBA" id="ARBA00005139"/>
    </source>
</evidence>
<dbReference type="InterPro" id="IPR036393">
    <property type="entry name" value="AceGlu_kinase-like_sf"/>
</dbReference>
<evidence type="ECO:0000256" key="6">
    <source>
        <dbReference type="ARBA" id="ARBA00022679"/>
    </source>
</evidence>
<dbReference type="PROSITE" id="PS51671">
    <property type="entry name" value="ACT"/>
    <property type="match status" value="2"/>
</dbReference>
<dbReference type="InterPro" id="IPR045865">
    <property type="entry name" value="ACT-like_dom_sf"/>
</dbReference>
<organism evidence="15 16">
    <name type="scientific">Kistimonas scapharcae</name>
    <dbReference type="NCBI Taxonomy" id="1036133"/>
    <lineage>
        <taxon>Bacteria</taxon>
        <taxon>Pseudomonadati</taxon>
        <taxon>Pseudomonadota</taxon>
        <taxon>Gammaproteobacteria</taxon>
        <taxon>Oceanospirillales</taxon>
        <taxon>Endozoicomonadaceae</taxon>
        <taxon>Kistimonas</taxon>
    </lineage>
</organism>